<sequence length="90" mass="9943">MRLPATIPAGARLVVRIALGSDPQDGRPKFRDYVGHVVDWDGHRLILDRDPAANGSRPGERVTLKAADMVALKPVPERRSPRPDPPNFSR</sequence>
<protein>
    <submittedName>
        <fullName evidence="1">Uncharacterized protein</fullName>
    </submittedName>
</protein>
<comment type="caution">
    <text evidence="1">The sequence shown here is derived from an EMBL/GenBank/DDBJ whole genome shotgun (WGS) entry which is preliminary data.</text>
</comment>
<proteinExistence type="predicted"/>
<dbReference type="Pfam" id="PF20486">
    <property type="entry name" value="DUF6725"/>
    <property type="match status" value="1"/>
</dbReference>
<gene>
    <name evidence="1" type="ORF">JF70_05870</name>
</gene>
<dbReference type="AlphaFoldDB" id="A0A0F4L0K3"/>
<organism evidence="1 2">
    <name type="scientific">Bifidobacterium mellis</name>
    <dbReference type="NCBI Taxonomy" id="1293823"/>
    <lineage>
        <taxon>Bacteria</taxon>
        <taxon>Bacillati</taxon>
        <taxon>Actinomycetota</taxon>
        <taxon>Actinomycetes</taxon>
        <taxon>Bifidobacteriales</taxon>
        <taxon>Bifidobacteriaceae</taxon>
        <taxon>Bifidobacterium</taxon>
    </lineage>
</organism>
<dbReference type="InterPro" id="IPR046571">
    <property type="entry name" value="DUF6725"/>
</dbReference>
<dbReference type="RefSeq" id="WP_045936068.1">
    <property type="nucleotide sequence ID" value="NZ_KQ033885.1"/>
</dbReference>
<evidence type="ECO:0000313" key="1">
    <source>
        <dbReference type="EMBL" id="KJY51773.1"/>
    </source>
</evidence>
<dbReference type="EMBL" id="JWMF01000004">
    <property type="protein sequence ID" value="KJY51773.1"/>
    <property type="molecule type" value="Genomic_DNA"/>
</dbReference>
<accession>A0A0F4L0K3</accession>
<reference evidence="1 2" key="1">
    <citation type="submission" date="2014-12" db="EMBL/GenBank/DDBJ databases">
        <title>Comparative genomics of the lactic acid bacteria isolated from the honey bee gut.</title>
        <authorList>
            <person name="Ellegaard K.M."/>
            <person name="Tamarit D."/>
            <person name="Javelind E."/>
            <person name="Olofsson T."/>
            <person name="Andersson S.G."/>
            <person name="Vasquez A."/>
        </authorList>
    </citation>
    <scope>NUCLEOTIDE SEQUENCE [LARGE SCALE GENOMIC DNA]</scope>
    <source>
        <strain evidence="1 2">Bin7</strain>
    </source>
</reference>
<evidence type="ECO:0000313" key="2">
    <source>
        <dbReference type="Proteomes" id="UP000033567"/>
    </source>
</evidence>
<name>A0A0F4L0K3_9BIFI</name>
<dbReference type="Proteomes" id="UP000033567">
    <property type="component" value="Unassembled WGS sequence"/>
</dbReference>
<keyword evidence="2" id="KW-1185">Reference proteome</keyword>
<dbReference type="PATRIC" id="fig|1684.5.peg.619"/>